<evidence type="ECO:0000313" key="4">
    <source>
        <dbReference type="Proteomes" id="UP000494256"/>
    </source>
</evidence>
<feature type="compositionally biased region" description="Polar residues" evidence="2">
    <location>
        <begin position="709"/>
        <end position="720"/>
    </location>
</feature>
<feature type="region of interest" description="Disordered" evidence="2">
    <location>
        <begin position="588"/>
        <end position="636"/>
    </location>
</feature>
<feature type="compositionally biased region" description="Polar residues" evidence="2">
    <location>
        <begin position="669"/>
        <end position="682"/>
    </location>
</feature>
<feature type="compositionally biased region" description="Basic and acidic residues" evidence="2">
    <location>
        <begin position="548"/>
        <end position="560"/>
    </location>
</feature>
<dbReference type="OrthoDB" id="7479953at2759"/>
<comment type="caution">
    <text evidence="3">The sequence shown here is derived from an EMBL/GenBank/DDBJ whole genome shotgun (WGS) entry which is preliminary data.</text>
</comment>
<evidence type="ECO:0000256" key="1">
    <source>
        <dbReference type="SAM" id="Coils"/>
    </source>
</evidence>
<dbReference type="EMBL" id="CADEBD010000309">
    <property type="protein sequence ID" value="CAB3240114.1"/>
    <property type="molecule type" value="Genomic_DNA"/>
</dbReference>
<reference evidence="3 4" key="1">
    <citation type="submission" date="2020-04" db="EMBL/GenBank/DDBJ databases">
        <authorList>
            <person name="Wallbank WR R."/>
            <person name="Pardo Diaz C."/>
            <person name="Kozak K."/>
            <person name="Martin S."/>
            <person name="Jiggins C."/>
            <person name="Moest M."/>
            <person name="Warren A I."/>
            <person name="Byers J.R.P. K."/>
            <person name="Montejo-Kovacevich G."/>
            <person name="Yen C E."/>
        </authorList>
    </citation>
    <scope>NUCLEOTIDE SEQUENCE [LARGE SCALE GENOMIC DNA]</scope>
</reference>
<feature type="compositionally biased region" description="Basic and acidic residues" evidence="2">
    <location>
        <begin position="496"/>
        <end position="537"/>
    </location>
</feature>
<feature type="compositionally biased region" description="Polar residues" evidence="2">
    <location>
        <begin position="467"/>
        <end position="477"/>
    </location>
</feature>
<feature type="compositionally biased region" description="Basic and acidic residues" evidence="2">
    <location>
        <begin position="478"/>
        <end position="487"/>
    </location>
</feature>
<proteinExistence type="predicted"/>
<evidence type="ECO:0000256" key="2">
    <source>
        <dbReference type="SAM" id="MobiDB-lite"/>
    </source>
</evidence>
<feature type="compositionally biased region" description="Acidic residues" evidence="2">
    <location>
        <begin position="446"/>
        <end position="456"/>
    </location>
</feature>
<evidence type="ECO:0000313" key="3">
    <source>
        <dbReference type="EMBL" id="CAB3240114.1"/>
    </source>
</evidence>
<dbReference type="AlphaFoldDB" id="A0A8S1A2K8"/>
<keyword evidence="1" id="KW-0175">Coiled coil</keyword>
<name>A0A8S1A2K8_ARCPL</name>
<feature type="region of interest" description="Disordered" evidence="2">
    <location>
        <begin position="446"/>
        <end position="570"/>
    </location>
</feature>
<feature type="coiled-coil region" evidence="1">
    <location>
        <begin position="92"/>
        <end position="119"/>
    </location>
</feature>
<dbReference type="Proteomes" id="UP000494256">
    <property type="component" value="Unassembled WGS sequence"/>
</dbReference>
<sequence>MDKVGCEMICKSHSARSERDHYRICPTKLSKNELEDLYFALLENNMQLKKTVNVQQERIKVLSTKMQRMTSAQNGLRAEENNNCCVATKAVVRQQKETIAELTRANEHLADRVRKLNMRLCSAKQFCKSATPRGLRCSTATSPYLIKHSPCSYKQQSHSTLKLAVSCQNLSRESFVTKCVQTEPFDLTKLEEENKPCEDNKCRTLIDEYKEKIISLQEKLSATQQEYESELQRCRGERAAREHELQSAENKNALLTSNLRSAEGLNCELNMQLSIEKRRVVELETRLRTATMSNKVTKNIEDTLTSIQESNRTAVSEMNFICSCCSPRSKVESSSQQTYLGLSANDGNNTETKLSKSTADSGYIDTSKSQVFLDDQSLNKIIDELTQRIMVLQYQVDALTISPPETKEDSPLVEERNTSRVTVVEHPKENLVRQTTFSQNVEDDIQLTDQESDEETSIIPGKEESSDVASPISNTEAGKNDLWEKSKSKLHRITNKTKDNATTVKEDTETIKNKEDKENNRSREIIIKSNEEIKETVHSSPVKNKEKKLKEQSSSTEDKTYNISNKVSPEIEKHKIKNKIVIKRQTSVHNNKISGLKEKVADNANSPRRSNKNKDNNETKKRKSTTKILRNTDKEPRVEKLTIDRAVCEDVSTCDEATYTVESGDRPTSPDNTDCEISSMSDLTEDREPKIPTKCSLSPGERKSHTTHSDSCPSPSTHYSLSEGEIQVTTVRRRSFDDKTRYTSQAMAIAPKMDETLQAITEEMARCKRLLFSQRSQDNVTSALT</sequence>
<feature type="region of interest" description="Disordered" evidence="2">
    <location>
        <begin position="659"/>
        <end position="720"/>
    </location>
</feature>
<gene>
    <name evidence="3" type="ORF">APLA_LOCUS8836</name>
</gene>
<organism evidence="3 4">
    <name type="scientific">Arctia plantaginis</name>
    <name type="common">Wood tiger moth</name>
    <name type="synonym">Phalaena plantaginis</name>
    <dbReference type="NCBI Taxonomy" id="874455"/>
    <lineage>
        <taxon>Eukaryota</taxon>
        <taxon>Metazoa</taxon>
        <taxon>Ecdysozoa</taxon>
        <taxon>Arthropoda</taxon>
        <taxon>Hexapoda</taxon>
        <taxon>Insecta</taxon>
        <taxon>Pterygota</taxon>
        <taxon>Neoptera</taxon>
        <taxon>Endopterygota</taxon>
        <taxon>Lepidoptera</taxon>
        <taxon>Glossata</taxon>
        <taxon>Ditrysia</taxon>
        <taxon>Noctuoidea</taxon>
        <taxon>Erebidae</taxon>
        <taxon>Arctiinae</taxon>
        <taxon>Arctia</taxon>
    </lineage>
</organism>
<accession>A0A8S1A2K8</accession>
<protein>
    <submittedName>
        <fullName evidence="3">Uncharacterized protein</fullName>
    </submittedName>
</protein>
<feature type="coiled-coil region" evidence="1">
    <location>
        <begin position="206"/>
        <end position="265"/>
    </location>
</feature>